<evidence type="ECO:0000313" key="12">
    <source>
        <dbReference type="Proteomes" id="UP000008181"/>
    </source>
</evidence>
<keyword evidence="4" id="KW-0805">Transcription regulation</keyword>
<protein>
    <recommendedName>
        <fullName evidence="10">Zn(2)-C6 fungal-type domain-containing protein</fullName>
    </recommendedName>
</protein>
<feature type="region of interest" description="Disordered" evidence="9">
    <location>
        <begin position="628"/>
        <end position="659"/>
    </location>
</feature>
<reference evidence="11 12" key="1">
    <citation type="journal article" date="2011" name="Nat. Biotechnol.">
        <title>Comparative genomic analysis of the thermophilic biomass-degrading fungi Myceliophthora thermophila and Thielavia terrestris.</title>
        <authorList>
            <person name="Berka R.M."/>
            <person name="Grigoriev I.V."/>
            <person name="Otillar R."/>
            <person name="Salamov A."/>
            <person name="Grimwood J."/>
            <person name="Reid I."/>
            <person name="Ishmael N."/>
            <person name="John T."/>
            <person name="Darmond C."/>
            <person name="Moisan M.-C."/>
            <person name="Henrissat B."/>
            <person name="Coutinho P.M."/>
            <person name="Lombard V."/>
            <person name="Natvig D.O."/>
            <person name="Lindquist E."/>
            <person name="Schmutz J."/>
            <person name="Lucas S."/>
            <person name="Harris P."/>
            <person name="Powlowski J."/>
            <person name="Bellemare A."/>
            <person name="Taylor D."/>
            <person name="Butler G."/>
            <person name="de Vries R.P."/>
            <person name="Allijn I.E."/>
            <person name="van den Brink J."/>
            <person name="Ushinsky S."/>
            <person name="Storms R."/>
            <person name="Powell A.J."/>
            <person name="Paulsen I.T."/>
            <person name="Elbourne L.D.H."/>
            <person name="Baker S.E."/>
            <person name="Magnuson J."/>
            <person name="LaBoissiere S."/>
            <person name="Clutterbuck A.J."/>
            <person name="Martinez D."/>
            <person name="Wogulis M."/>
            <person name="de Leon A.L."/>
            <person name="Rey M.W."/>
            <person name="Tsang A."/>
        </authorList>
    </citation>
    <scope>NUCLEOTIDE SEQUENCE [LARGE SCALE GENOMIC DNA]</scope>
    <source>
        <strain evidence="12">ATCC 38088 / NRRL 8126</strain>
    </source>
</reference>
<evidence type="ECO:0000313" key="11">
    <source>
        <dbReference type="EMBL" id="AEO71230.1"/>
    </source>
</evidence>
<evidence type="ECO:0000256" key="8">
    <source>
        <dbReference type="ARBA" id="ARBA00023254"/>
    </source>
</evidence>
<dbReference type="HOGENOM" id="CLU_001453_2_1_1"/>
<dbReference type="PANTHER" id="PTHR40375:SF2">
    <property type="entry name" value="SPORULATION-SPECIFIC PROTEIN 22"/>
    <property type="match status" value="1"/>
</dbReference>
<keyword evidence="3" id="KW-0862">Zinc</keyword>
<feature type="region of interest" description="Disordered" evidence="9">
    <location>
        <begin position="1"/>
        <end position="45"/>
    </location>
</feature>
<dbReference type="SMART" id="SM00066">
    <property type="entry name" value="GAL4"/>
    <property type="match status" value="1"/>
</dbReference>
<dbReference type="eggNOG" id="ENOG502QQGC">
    <property type="taxonomic scope" value="Eukaryota"/>
</dbReference>
<keyword evidence="6" id="KW-0804">Transcription</keyword>
<dbReference type="GO" id="GO:0000981">
    <property type="term" value="F:DNA-binding transcription factor activity, RNA polymerase II-specific"/>
    <property type="evidence" value="ECO:0007669"/>
    <property type="project" value="InterPro"/>
</dbReference>
<feature type="region of interest" description="Disordered" evidence="9">
    <location>
        <begin position="236"/>
        <end position="277"/>
    </location>
</feature>
<dbReference type="GO" id="GO:0008270">
    <property type="term" value="F:zinc ion binding"/>
    <property type="evidence" value="ECO:0007669"/>
    <property type="project" value="InterPro"/>
</dbReference>
<dbReference type="FunFam" id="4.10.240.10:FF:000002">
    <property type="entry name" value="Zn cluster transcription factor Rds2"/>
    <property type="match status" value="1"/>
</dbReference>
<gene>
    <name evidence="11" type="ORF">THITE_2156602</name>
</gene>
<keyword evidence="2" id="KW-0479">Metal-binding</keyword>
<evidence type="ECO:0000256" key="5">
    <source>
        <dbReference type="ARBA" id="ARBA00023125"/>
    </source>
</evidence>
<dbReference type="InterPro" id="IPR001138">
    <property type="entry name" value="Zn2Cys6_DnaBD"/>
</dbReference>
<dbReference type="Pfam" id="PF08631">
    <property type="entry name" value="SPO22"/>
    <property type="match status" value="1"/>
</dbReference>
<dbReference type="OrthoDB" id="65716at2759"/>
<dbReference type="Gene3D" id="4.10.240.10">
    <property type="entry name" value="Zn(2)-C6 fungal-type DNA-binding domain"/>
    <property type="match status" value="1"/>
</dbReference>
<name>G2RHB8_THETT</name>
<feature type="region of interest" description="Disordered" evidence="9">
    <location>
        <begin position="82"/>
        <end position="139"/>
    </location>
</feature>
<dbReference type="InterPro" id="IPR013940">
    <property type="entry name" value="Spo22/ZIP4/TEX11"/>
</dbReference>
<feature type="compositionally biased region" description="Basic and acidic residues" evidence="9">
    <location>
        <begin position="629"/>
        <end position="639"/>
    </location>
</feature>
<sequence>MTATKAMESAAGSEGNATKSEGEAKAQDQRAAAADEVHRTPKKRRKVNHACLYCRRSHMTCDLARPCTRCIKRNIGHLCHDEPRENETRKSKSGPSNAQETQSQPDVGPSSARQDAGAMRPPSFVTAMGKGPAQAEKAALDTAPLAGRSSNSLPLVQPTPVSGIAANSLEAAMSEFTGFSDAWLASRNHYHDMHHLHNFNPSYGIAPEVTNEFTLLNDFLQTSLLDDSALLADDSKQAEPASGFPPNNAMLPPSATPGGSMPVANAEQGKSISRPASTLPADKTRAYYLQAADPTGNATPEERMRQVLQAKYEAGLLKPFNYVKGYTRLQSYLDTHVAPSSKQKILRQLDRFRPKFREKMKDLTDVDLVLVEMWFERTLMDYDRVFASMAVPACCWRRTGEIFRGNKEMAELIKVPVEDLRGGKIALHQILTEESNVRYWEEFGTIAFDPAHDTLLTACSLKSPIDGVNHVVNCCFSFRIRRDDHKIPGSQATSKSAKHIEAAVGAAHPVRKISPMNLVLSPFPLLAMTTTSSATPTPWQNATTTSSTITTDKLPTQEFATNLKTLLSAPDPSDTPLTDDLVADIARHVARLHACQQTYVPGLSGDPEIDELATALWNVCTRLGRAHKEKAEREREKTEAGGGQAGREGEEEKAGGKSKSRIGRVGRLYLHGRVLAFHLLGVARPRENGRVGVVVRLMRLGLKVVRDCIAALASPVLQVVADYKGWLQDVVERIPEEEVKECRCLEVEYFIMRTALSWVEDRLDVAEHMYTKADRLRQFLTPEYAERLADVLYEIGKSLSARNDFAIAIKWFERANQVVNDQELEQLSREGLELRLAIQQALVTALLGTGTPEDHEKAKNMVDYIESEAGNKFVVSLLKLELLQKTPAEVFDGEAYADILRRLIRDFSFSDSGFKLIMHHIRKLHDKSPGAGCAVLDDFISAIGGAEQDGWMEKAVITRMWMITNQRDSVETINAVQGVLGHLARPLSAEAAVAAQALLWKKLESNYSQGQYALAESWCQLSMHSVFQNCGPRNTSKLESLDAAASIIHKMSPQSWQEPMTAYLAFKVAIRLEDRAMAEKCLDTVAQASDHIDYLGACIAESQKTGDVACAIAALRKLHQKYEYREPNPIHLPALFRCTIRLLNLLADRPGVDTNGIVGDLCEEFDAVLYSTMRKIVNEIWVLESFDAVKLAKYTRCLFQATLPLDDGLAMRLLDEACSKARELRESDATWPEEELEWMATTAFNHAIDCYGAHEVERARDWATKAINLAHYCNDGRLEEILQSKYLRLSLDGGPSG</sequence>
<dbReference type="RefSeq" id="XP_003657566.1">
    <property type="nucleotide sequence ID" value="XM_003657518.1"/>
</dbReference>
<dbReference type="SUPFAM" id="SSF57701">
    <property type="entry name" value="Zn2/Cys6 DNA-binding domain"/>
    <property type="match status" value="1"/>
</dbReference>
<evidence type="ECO:0000256" key="6">
    <source>
        <dbReference type="ARBA" id="ARBA00023163"/>
    </source>
</evidence>
<dbReference type="GO" id="GO:0051321">
    <property type="term" value="P:meiotic cell cycle"/>
    <property type="evidence" value="ECO:0007669"/>
    <property type="project" value="UniProtKB-KW"/>
</dbReference>
<dbReference type="PROSITE" id="PS50048">
    <property type="entry name" value="ZN2_CY6_FUNGAL_2"/>
    <property type="match status" value="1"/>
</dbReference>
<evidence type="ECO:0000256" key="4">
    <source>
        <dbReference type="ARBA" id="ARBA00023015"/>
    </source>
</evidence>
<keyword evidence="12" id="KW-1185">Reference proteome</keyword>
<dbReference type="STRING" id="578455.G2RHB8"/>
<feature type="compositionally biased region" description="Basic and acidic residues" evidence="9">
    <location>
        <begin position="20"/>
        <end position="39"/>
    </location>
</feature>
<comment type="subcellular location">
    <subcellularLocation>
        <location evidence="1">Nucleus</location>
    </subcellularLocation>
</comment>
<feature type="domain" description="Zn(2)-C6 fungal-type" evidence="10">
    <location>
        <begin position="50"/>
        <end position="79"/>
    </location>
</feature>
<accession>G2RHB8</accession>
<dbReference type="PANTHER" id="PTHR40375">
    <property type="entry name" value="SPORULATION-SPECIFIC PROTEIN 22"/>
    <property type="match status" value="1"/>
</dbReference>
<dbReference type="Proteomes" id="UP000008181">
    <property type="component" value="Chromosome 6"/>
</dbReference>
<dbReference type="GO" id="GO:0003677">
    <property type="term" value="F:DNA binding"/>
    <property type="evidence" value="ECO:0007669"/>
    <property type="project" value="UniProtKB-KW"/>
</dbReference>
<dbReference type="CDD" id="cd00067">
    <property type="entry name" value="GAL4"/>
    <property type="match status" value="1"/>
</dbReference>
<keyword evidence="7" id="KW-0539">Nucleus</keyword>
<feature type="compositionally biased region" description="Polar residues" evidence="9">
    <location>
        <begin position="93"/>
        <end position="105"/>
    </location>
</feature>
<dbReference type="GO" id="GO:0005634">
    <property type="term" value="C:nucleus"/>
    <property type="evidence" value="ECO:0007669"/>
    <property type="project" value="UniProtKB-SubCell"/>
</dbReference>
<evidence type="ECO:0000256" key="2">
    <source>
        <dbReference type="ARBA" id="ARBA00022723"/>
    </source>
</evidence>
<proteinExistence type="predicted"/>
<dbReference type="InterPro" id="IPR039057">
    <property type="entry name" value="Spo22/ZIP4"/>
</dbReference>
<dbReference type="PROSITE" id="PS00463">
    <property type="entry name" value="ZN2_CY6_FUNGAL_1"/>
    <property type="match status" value="1"/>
</dbReference>
<evidence type="ECO:0000256" key="3">
    <source>
        <dbReference type="ARBA" id="ARBA00022833"/>
    </source>
</evidence>
<keyword evidence="8" id="KW-0469">Meiosis</keyword>
<dbReference type="KEGG" id="ttt:THITE_2156602"/>
<dbReference type="Pfam" id="PF00172">
    <property type="entry name" value="Zn_clus"/>
    <property type="match status" value="1"/>
</dbReference>
<organism evidence="11 12">
    <name type="scientific">Thermothielavioides terrestris (strain ATCC 38088 / NRRL 8126)</name>
    <name type="common">Thielavia terrestris</name>
    <dbReference type="NCBI Taxonomy" id="578455"/>
    <lineage>
        <taxon>Eukaryota</taxon>
        <taxon>Fungi</taxon>
        <taxon>Dikarya</taxon>
        <taxon>Ascomycota</taxon>
        <taxon>Pezizomycotina</taxon>
        <taxon>Sordariomycetes</taxon>
        <taxon>Sordariomycetidae</taxon>
        <taxon>Sordariales</taxon>
        <taxon>Chaetomiaceae</taxon>
        <taxon>Thermothielavioides</taxon>
        <taxon>Thermothielavioides terrestris</taxon>
    </lineage>
</organism>
<dbReference type="InterPro" id="IPR036864">
    <property type="entry name" value="Zn2-C6_fun-type_DNA-bd_sf"/>
</dbReference>
<dbReference type="InterPro" id="IPR056751">
    <property type="entry name" value="PAS_13"/>
</dbReference>
<dbReference type="GeneID" id="11521997"/>
<dbReference type="EMBL" id="CP003014">
    <property type="protein sequence ID" value="AEO71230.1"/>
    <property type="molecule type" value="Genomic_DNA"/>
</dbReference>
<keyword evidence="5" id="KW-0238">DNA-binding</keyword>
<evidence type="ECO:0000256" key="7">
    <source>
        <dbReference type="ARBA" id="ARBA00023242"/>
    </source>
</evidence>
<dbReference type="Pfam" id="PF24990">
    <property type="entry name" value="PAS_13"/>
    <property type="match status" value="1"/>
</dbReference>
<dbReference type="GO" id="GO:0090173">
    <property type="term" value="P:regulation of synaptonemal complex assembly"/>
    <property type="evidence" value="ECO:0007669"/>
    <property type="project" value="InterPro"/>
</dbReference>
<evidence type="ECO:0000256" key="9">
    <source>
        <dbReference type="SAM" id="MobiDB-lite"/>
    </source>
</evidence>
<evidence type="ECO:0000259" key="10">
    <source>
        <dbReference type="PROSITE" id="PS50048"/>
    </source>
</evidence>
<evidence type="ECO:0000256" key="1">
    <source>
        <dbReference type="ARBA" id="ARBA00004123"/>
    </source>
</evidence>